<dbReference type="EMBL" id="AE016822">
    <property type="protein sequence ID" value="AAT89774.1"/>
    <property type="molecule type" value="Genomic_DNA"/>
</dbReference>
<keyword evidence="2" id="KW-1185">Reference proteome</keyword>
<evidence type="ECO:0000313" key="2">
    <source>
        <dbReference type="Proteomes" id="UP000001306"/>
    </source>
</evidence>
<proteinExistence type="predicted"/>
<dbReference type="HOGENOM" id="CLU_2825843_0_0_11"/>
<accession>Q6ACX0</accession>
<dbReference type="KEGG" id="lxx:Lxx20690"/>
<dbReference type="AlphaFoldDB" id="Q6ACX0"/>
<organism evidence="1 2">
    <name type="scientific">Leifsonia xyli subsp. xyli (strain CTCB07)</name>
    <dbReference type="NCBI Taxonomy" id="281090"/>
    <lineage>
        <taxon>Bacteria</taxon>
        <taxon>Bacillati</taxon>
        <taxon>Actinomycetota</taxon>
        <taxon>Actinomycetes</taxon>
        <taxon>Micrococcales</taxon>
        <taxon>Microbacteriaceae</taxon>
        <taxon>Leifsonia</taxon>
    </lineage>
</organism>
<reference evidence="1 2" key="1">
    <citation type="journal article" date="2004" name="Mol. Plant Microbe Interact.">
        <title>The genome sequence of the Gram-positive sugarcane pathogen Leifsonia xyli subsp. xyli.</title>
        <authorList>
            <person name="Monteiro-Vitorello C.B."/>
            <person name="Camargo L.E.A."/>
            <person name="Van Sluys M.A."/>
            <person name="Kitajima J.P."/>
            <person name="Truffi D."/>
            <person name="do Amaral A.M."/>
            <person name="Harakava R."/>
            <person name="de Oliveira J.C.F."/>
            <person name="Wood D."/>
            <person name="de Oliveira M.C."/>
            <person name="Miyaki C.Y."/>
            <person name="Takita M.A."/>
            <person name="da Silva A.C.R."/>
            <person name="Furlan L.R."/>
            <person name="Carraro D.M."/>
            <person name="Camarotte G."/>
            <person name="Almeida N.F. Jr."/>
            <person name="Carrer H."/>
            <person name="Coutinho L.L."/>
            <person name="El-Dorry H.A."/>
            <person name="Ferro M.I.T."/>
            <person name="Gagliardi P.R."/>
            <person name="Giglioti E."/>
            <person name="Goldman M.H.S."/>
            <person name="Goldman G.H."/>
            <person name="Kimura E.T."/>
            <person name="Ferro E.S."/>
            <person name="Kuramae E.E."/>
            <person name="Lemos E.G.M."/>
            <person name="Lemos M.V.F."/>
            <person name="Mauro S.M.Z."/>
            <person name="Machado M.A."/>
            <person name="Marino C.L."/>
            <person name="Menck C.F."/>
            <person name="Nunes L.R."/>
            <person name="Oliveira R.C."/>
            <person name="Pereira G.G."/>
            <person name="Siqueira W."/>
            <person name="de Souza A.A."/>
            <person name="Tsai S.M."/>
            <person name="Zanca A.S."/>
            <person name="Simpson A.J.G."/>
            <person name="Brumbley S.M."/>
            <person name="Setubal J.C."/>
        </authorList>
    </citation>
    <scope>NUCLEOTIDE SEQUENCE [LARGE SCALE GENOMIC DNA]</scope>
    <source>
        <strain evidence="1 2">CTCB07</strain>
    </source>
</reference>
<gene>
    <name evidence="1" type="ordered locus">Lxx20690</name>
</gene>
<sequence>MVLVSADGDGVLGDGVVTWTVAHLAPGDRIDLRVVLRHPQEGSPVNAVTVTVPPVGPWQPPLADTP</sequence>
<protein>
    <recommendedName>
        <fullName evidence="3">DUF11 domain-containing protein</fullName>
    </recommendedName>
</protein>
<dbReference type="Proteomes" id="UP000001306">
    <property type="component" value="Chromosome"/>
</dbReference>
<evidence type="ECO:0000313" key="1">
    <source>
        <dbReference type="EMBL" id="AAT89774.1"/>
    </source>
</evidence>
<evidence type="ECO:0008006" key="3">
    <source>
        <dbReference type="Google" id="ProtNLM"/>
    </source>
</evidence>
<name>Q6ACX0_LEIXX</name>